<dbReference type="Proteomes" id="UP000221165">
    <property type="component" value="Unassembled WGS sequence"/>
</dbReference>
<dbReference type="RefSeq" id="XP_067917540.1">
    <property type="nucleotide sequence ID" value="XM_068070484.1"/>
</dbReference>
<feature type="region of interest" description="Disordered" evidence="1">
    <location>
        <begin position="191"/>
        <end position="250"/>
    </location>
</feature>
<evidence type="ECO:0000313" key="2">
    <source>
        <dbReference type="EMBL" id="PHJ15808.1"/>
    </source>
</evidence>
<dbReference type="AlphaFoldDB" id="A0A2C6KGM3"/>
<reference evidence="2 3" key="1">
    <citation type="journal article" date="2017" name="Int. J. Parasitol.">
        <title>The genome of the protozoan parasite Cystoisospora suis and a reverse vaccinology approach to identify vaccine candidates.</title>
        <authorList>
            <person name="Palmieri N."/>
            <person name="Shrestha A."/>
            <person name="Ruttkowski B."/>
            <person name="Beck T."/>
            <person name="Vogl C."/>
            <person name="Tomley F."/>
            <person name="Blake D.P."/>
            <person name="Joachim A."/>
        </authorList>
    </citation>
    <scope>NUCLEOTIDE SEQUENCE [LARGE SCALE GENOMIC DNA]</scope>
    <source>
        <strain evidence="2 3">Wien I</strain>
    </source>
</reference>
<feature type="compositionally biased region" description="Basic and acidic residues" evidence="1">
    <location>
        <begin position="241"/>
        <end position="250"/>
    </location>
</feature>
<comment type="caution">
    <text evidence="2">The sequence shown here is derived from an EMBL/GenBank/DDBJ whole genome shotgun (WGS) entry which is preliminary data.</text>
</comment>
<evidence type="ECO:0000313" key="3">
    <source>
        <dbReference type="Proteomes" id="UP000221165"/>
    </source>
</evidence>
<organism evidence="2 3">
    <name type="scientific">Cystoisospora suis</name>
    <dbReference type="NCBI Taxonomy" id="483139"/>
    <lineage>
        <taxon>Eukaryota</taxon>
        <taxon>Sar</taxon>
        <taxon>Alveolata</taxon>
        <taxon>Apicomplexa</taxon>
        <taxon>Conoidasida</taxon>
        <taxon>Coccidia</taxon>
        <taxon>Eucoccidiorida</taxon>
        <taxon>Eimeriorina</taxon>
        <taxon>Sarcocystidae</taxon>
        <taxon>Cystoisospora</taxon>
    </lineage>
</organism>
<dbReference type="GeneID" id="94433695"/>
<dbReference type="VEuPathDB" id="ToxoDB:CSUI_010380"/>
<proteinExistence type="predicted"/>
<name>A0A2C6KGM3_9APIC</name>
<accession>A0A2C6KGM3</accession>
<evidence type="ECO:0000256" key="1">
    <source>
        <dbReference type="SAM" id="MobiDB-lite"/>
    </source>
</evidence>
<protein>
    <submittedName>
        <fullName evidence="2">Uncharacterized protein</fullName>
    </submittedName>
</protein>
<feature type="region of interest" description="Disordered" evidence="1">
    <location>
        <begin position="146"/>
        <end position="172"/>
    </location>
</feature>
<dbReference type="EMBL" id="MIGC01007280">
    <property type="protein sequence ID" value="PHJ15808.1"/>
    <property type="molecule type" value="Genomic_DNA"/>
</dbReference>
<sequence>MMAHRSKSSPAWTKRLGSFVSLVALVQLLCLVGNTRLAVALTLDRSSGSLLEENLEIPLNSFKEDEDQEDQAYDEISEEPPQYALAQGEEHLHDEAGHAAADGHYEGQDGQEQHYEGDGQYDEQYYDAGEGHEGGYEPQHYEEGAYEEHHEGDQGQEVEAASQVVHQDSDGTVQAQEAAAATTTAAAAAAKKPKKGAKAKVKKLGKRMKKSRAGRAAANVLKRIKKRLPKKNSTAKAQAVDAHEPTQGHV</sequence>
<keyword evidence="3" id="KW-1185">Reference proteome</keyword>
<feature type="compositionally biased region" description="Basic residues" evidence="1">
    <location>
        <begin position="191"/>
        <end position="213"/>
    </location>
</feature>
<gene>
    <name evidence="2" type="ORF">CSUI_010380</name>
</gene>